<keyword evidence="3" id="KW-1185">Reference proteome</keyword>
<dbReference type="AlphaFoldDB" id="A0A0C2ZE39"/>
<feature type="region of interest" description="Disordered" evidence="1">
    <location>
        <begin position="101"/>
        <end position="149"/>
    </location>
</feature>
<feature type="compositionally biased region" description="Basic and acidic residues" evidence="1">
    <location>
        <begin position="139"/>
        <end position="149"/>
    </location>
</feature>
<name>A0A0C2ZE39_9AGAM</name>
<dbReference type="InParanoid" id="A0A0C2ZE39"/>
<dbReference type="EMBL" id="KN822067">
    <property type="protein sequence ID" value="KIM60018.1"/>
    <property type="molecule type" value="Genomic_DNA"/>
</dbReference>
<evidence type="ECO:0000313" key="2">
    <source>
        <dbReference type="EMBL" id="KIM60018.1"/>
    </source>
</evidence>
<protein>
    <submittedName>
        <fullName evidence="2">Uncharacterized protein</fullName>
    </submittedName>
</protein>
<organism evidence="2 3">
    <name type="scientific">Scleroderma citrinum Foug A</name>
    <dbReference type="NCBI Taxonomy" id="1036808"/>
    <lineage>
        <taxon>Eukaryota</taxon>
        <taxon>Fungi</taxon>
        <taxon>Dikarya</taxon>
        <taxon>Basidiomycota</taxon>
        <taxon>Agaricomycotina</taxon>
        <taxon>Agaricomycetes</taxon>
        <taxon>Agaricomycetidae</taxon>
        <taxon>Boletales</taxon>
        <taxon>Sclerodermatineae</taxon>
        <taxon>Sclerodermataceae</taxon>
        <taxon>Scleroderma</taxon>
    </lineage>
</organism>
<proteinExistence type="predicted"/>
<dbReference type="HOGENOM" id="CLU_1750774_0_0_1"/>
<accession>A0A0C2ZE39</accession>
<evidence type="ECO:0000313" key="3">
    <source>
        <dbReference type="Proteomes" id="UP000053989"/>
    </source>
</evidence>
<dbReference type="Proteomes" id="UP000053989">
    <property type="component" value="Unassembled WGS sequence"/>
</dbReference>
<sequence>MYGHMTARSNLKRVILCSDESFTSSYGVGKRIHKKRCARKGSRANICIIRGERINETARLNRRKDAEGRTCTINSPSIVPLSRYLSFEHCFENTNMKKRSCKIPRNEKTKKRRKRPRRPEVVAPCSGHAYERNRKRQRMDRNGRVDVGS</sequence>
<gene>
    <name evidence="2" type="ORF">SCLCIDRAFT_976387</name>
</gene>
<evidence type="ECO:0000256" key="1">
    <source>
        <dbReference type="SAM" id="MobiDB-lite"/>
    </source>
</evidence>
<reference evidence="2 3" key="1">
    <citation type="submission" date="2014-04" db="EMBL/GenBank/DDBJ databases">
        <authorList>
            <consortium name="DOE Joint Genome Institute"/>
            <person name="Kuo A."/>
            <person name="Kohler A."/>
            <person name="Nagy L.G."/>
            <person name="Floudas D."/>
            <person name="Copeland A."/>
            <person name="Barry K.W."/>
            <person name="Cichocki N."/>
            <person name="Veneault-Fourrey C."/>
            <person name="LaButti K."/>
            <person name="Lindquist E.A."/>
            <person name="Lipzen A."/>
            <person name="Lundell T."/>
            <person name="Morin E."/>
            <person name="Murat C."/>
            <person name="Sun H."/>
            <person name="Tunlid A."/>
            <person name="Henrissat B."/>
            <person name="Grigoriev I.V."/>
            <person name="Hibbett D.S."/>
            <person name="Martin F."/>
            <person name="Nordberg H.P."/>
            <person name="Cantor M.N."/>
            <person name="Hua S.X."/>
        </authorList>
    </citation>
    <scope>NUCLEOTIDE SEQUENCE [LARGE SCALE GENOMIC DNA]</scope>
    <source>
        <strain evidence="2 3">Foug A</strain>
    </source>
</reference>
<reference evidence="3" key="2">
    <citation type="submission" date="2015-01" db="EMBL/GenBank/DDBJ databases">
        <title>Evolutionary Origins and Diversification of the Mycorrhizal Mutualists.</title>
        <authorList>
            <consortium name="DOE Joint Genome Institute"/>
            <consortium name="Mycorrhizal Genomics Consortium"/>
            <person name="Kohler A."/>
            <person name="Kuo A."/>
            <person name="Nagy L.G."/>
            <person name="Floudas D."/>
            <person name="Copeland A."/>
            <person name="Barry K.W."/>
            <person name="Cichocki N."/>
            <person name="Veneault-Fourrey C."/>
            <person name="LaButti K."/>
            <person name="Lindquist E.A."/>
            <person name="Lipzen A."/>
            <person name="Lundell T."/>
            <person name="Morin E."/>
            <person name="Murat C."/>
            <person name="Riley R."/>
            <person name="Ohm R."/>
            <person name="Sun H."/>
            <person name="Tunlid A."/>
            <person name="Henrissat B."/>
            <person name="Grigoriev I.V."/>
            <person name="Hibbett D.S."/>
            <person name="Martin F."/>
        </authorList>
    </citation>
    <scope>NUCLEOTIDE SEQUENCE [LARGE SCALE GENOMIC DNA]</scope>
    <source>
        <strain evidence="3">Foug A</strain>
    </source>
</reference>
<feature type="compositionally biased region" description="Basic residues" evidence="1">
    <location>
        <begin position="101"/>
        <end position="117"/>
    </location>
</feature>